<keyword evidence="5 8" id="KW-0119">Carbohydrate metabolism</keyword>
<keyword evidence="4 8" id="KW-1015">Disulfide bond</keyword>
<dbReference type="InterPro" id="IPR005103">
    <property type="entry name" value="AA9_LPMO"/>
</dbReference>
<feature type="signal peptide" evidence="9">
    <location>
        <begin position="1"/>
        <end position="18"/>
    </location>
</feature>
<gene>
    <name evidence="11" type="ORF">V5O48_001374</name>
</gene>
<keyword evidence="9" id="KW-0732">Signal</keyword>
<evidence type="ECO:0000256" key="3">
    <source>
        <dbReference type="ARBA" id="ARBA00023001"/>
    </source>
</evidence>
<keyword evidence="3 8" id="KW-0136">Cellulose degradation</keyword>
<proteinExistence type="inferred from homology"/>
<evidence type="ECO:0000256" key="8">
    <source>
        <dbReference type="RuleBase" id="RU368122"/>
    </source>
</evidence>
<keyword evidence="2 8" id="KW-0964">Secreted</keyword>
<comment type="caution">
    <text evidence="11">The sequence shown here is derived from an EMBL/GenBank/DDBJ whole genome shotgun (WGS) entry which is preliminary data.</text>
</comment>
<evidence type="ECO:0000256" key="6">
    <source>
        <dbReference type="ARBA" id="ARBA00023326"/>
    </source>
</evidence>
<evidence type="ECO:0000256" key="4">
    <source>
        <dbReference type="ARBA" id="ARBA00023157"/>
    </source>
</evidence>
<evidence type="ECO:0000313" key="11">
    <source>
        <dbReference type="EMBL" id="KAL0580644.1"/>
    </source>
</evidence>
<name>A0ABR3FYL1_9AGAR</name>
<evidence type="ECO:0000256" key="2">
    <source>
        <dbReference type="ARBA" id="ARBA00022525"/>
    </source>
</evidence>
<feature type="domain" description="Auxiliary Activity family 9 catalytic" evidence="10">
    <location>
        <begin position="21"/>
        <end position="251"/>
    </location>
</feature>
<dbReference type="CDD" id="cd21175">
    <property type="entry name" value="LPMO_AA9"/>
    <property type="match status" value="1"/>
</dbReference>
<sequence length="268" mass="28005">MVLITGLILGFLGTSISAKTVFSAVSVNGVDQGHAVGVRVPTSNNVRHLTNATSFISPVPGLTIRHLLPVQPIKDVASNDIICNAGFIQPVSSAKIAVTAGDQVTAQFHHTSAGYTGPDPSDPLDPTNKGPFLAYLAAIPSATQSDVTGLKWFKIFEDGYDPSTGQWGSDHVFVNKGNITFTIPPCIASGDYLLRVEGIALQAAYVYPGAQFYMSCAQLTIAAKSNAIQTPATVSFPGAYEGTDPGILVDSVFGVSSYTPPGPPVFTC</sequence>
<keyword evidence="6 8" id="KW-0624">Polysaccharide degradation</keyword>
<keyword evidence="12" id="KW-1185">Reference proteome</keyword>
<evidence type="ECO:0000256" key="1">
    <source>
        <dbReference type="ARBA" id="ARBA00004613"/>
    </source>
</evidence>
<evidence type="ECO:0000256" key="9">
    <source>
        <dbReference type="SAM" id="SignalP"/>
    </source>
</evidence>
<dbReference type="Pfam" id="PF03443">
    <property type="entry name" value="AA9"/>
    <property type="match status" value="1"/>
</dbReference>
<accession>A0ABR3FYL1</accession>
<evidence type="ECO:0000256" key="7">
    <source>
        <dbReference type="ARBA" id="ARBA00044502"/>
    </source>
</evidence>
<reference evidence="11 12" key="1">
    <citation type="submission" date="2024-02" db="EMBL/GenBank/DDBJ databases">
        <title>A draft genome for the cacao thread blight pathogen Marasmius crinis-equi.</title>
        <authorList>
            <person name="Cohen S.P."/>
            <person name="Baruah I.K."/>
            <person name="Amoako-Attah I."/>
            <person name="Bukari Y."/>
            <person name="Meinhardt L.W."/>
            <person name="Bailey B.A."/>
        </authorList>
    </citation>
    <scope>NUCLEOTIDE SEQUENCE [LARGE SCALE GENOMIC DNA]</scope>
    <source>
        <strain evidence="11 12">GH-76</strain>
    </source>
</reference>
<evidence type="ECO:0000256" key="5">
    <source>
        <dbReference type="ARBA" id="ARBA00023277"/>
    </source>
</evidence>
<dbReference type="Gene3D" id="2.70.50.70">
    <property type="match status" value="1"/>
</dbReference>
<dbReference type="EC" id="1.14.99.56" evidence="8"/>
<protein>
    <recommendedName>
        <fullName evidence="8">AA9 family lytic polysaccharide monooxygenase</fullName>
        <ecNumber evidence="8">1.14.99.56</ecNumber>
    </recommendedName>
    <alternativeName>
        <fullName evidence="8">Endo-beta-1,4-glucanase</fullName>
    </alternativeName>
    <alternativeName>
        <fullName evidence="8">Glycosyl hydrolase 61 family protein</fullName>
    </alternativeName>
</protein>
<dbReference type="PANTHER" id="PTHR33353:SF17">
    <property type="entry name" value="ENDO-BETA-1,4-GLUCANASE D"/>
    <property type="match status" value="1"/>
</dbReference>
<organism evidence="11 12">
    <name type="scientific">Marasmius crinis-equi</name>
    <dbReference type="NCBI Taxonomy" id="585013"/>
    <lineage>
        <taxon>Eukaryota</taxon>
        <taxon>Fungi</taxon>
        <taxon>Dikarya</taxon>
        <taxon>Basidiomycota</taxon>
        <taxon>Agaricomycotina</taxon>
        <taxon>Agaricomycetes</taxon>
        <taxon>Agaricomycetidae</taxon>
        <taxon>Agaricales</taxon>
        <taxon>Marasmiineae</taxon>
        <taxon>Marasmiaceae</taxon>
        <taxon>Marasmius</taxon>
    </lineage>
</organism>
<feature type="chain" id="PRO_5045048294" description="AA9 family lytic polysaccharide monooxygenase" evidence="9">
    <location>
        <begin position="19"/>
        <end position="268"/>
    </location>
</feature>
<comment type="subcellular location">
    <subcellularLocation>
        <location evidence="1 8">Secreted</location>
    </subcellularLocation>
</comment>
<dbReference type="InterPro" id="IPR049892">
    <property type="entry name" value="AA9"/>
</dbReference>
<evidence type="ECO:0000313" key="12">
    <source>
        <dbReference type="Proteomes" id="UP001465976"/>
    </source>
</evidence>
<dbReference type="EMBL" id="JBAHYK010000026">
    <property type="protein sequence ID" value="KAL0580644.1"/>
    <property type="molecule type" value="Genomic_DNA"/>
</dbReference>
<dbReference type="Proteomes" id="UP001465976">
    <property type="component" value="Unassembled WGS sequence"/>
</dbReference>
<comment type="domain">
    <text evidence="8">Has a modular structure: an endo-beta-1,4-glucanase catalytic module at the N-terminus, a linker rich in serines and threonines, and a C-terminal carbohydrate-binding module (CBM).</text>
</comment>
<comment type="function">
    <text evidence="8">Lytic polysaccharide monooxygenase (LMPO) that depolymerizes crystalline and amorphous polysaccharides via the oxidation of scissile alpha- or beta-(1-4)-glycosidic bonds, yielding C1 and/or C4 oxidation products. Catalysis by LPMOs requires the reduction of the active-site copper from Cu(II) to Cu(I) by a reducing agent and H(2)O(2) or O(2) as a cosubstrate.</text>
</comment>
<dbReference type="PANTHER" id="PTHR33353">
    <property type="entry name" value="PUTATIVE (AFU_ORTHOLOGUE AFUA_1G12560)-RELATED"/>
    <property type="match status" value="1"/>
</dbReference>
<comment type="similarity">
    <text evidence="7">Belongs to the polysaccharide monooxygenase AA9 family.</text>
</comment>
<comment type="catalytic activity">
    <reaction evidence="8">
        <text>[(1-&gt;4)-beta-D-glucosyl]n+m + reduced acceptor + O2 = 4-dehydro-beta-D-glucosyl-[(1-&gt;4)-beta-D-glucosyl]n-1 + [(1-&gt;4)-beta-D-glucosyl]m + acceptor + H2O.</text>
        <dbReference type="EC" id="1.14.99.56"/>
    </reaction>
</comment>
<evidence type="ECO:0000259" key="10">
    <source>
        <dbReference type="Pfam" id="PF03443"/>
    </source>
</evidence>